<reference evidence="1" key="1">
    <citation type="submission" date="2020-04" db="EMBL/GenBank/DDBJ databases">
        <title>A chromosome-scale assembly and high-density genetic map of the yellow drum (Nibea albiflora) genome.</title>
        <authorList>
            <person name="Xu D."/>
            <person name="Zhang W."/>
            <person name="Chen R."/>
            <person name="Tan P."/>
            <person name="Wang L."/>
            <person name="Song H."/>
            <person name="Tian L."/>
            <person name="Zhu Q."/>
            <person name="Wang B."/>
        </authorList>
    </citation>
    <scope>NUCLEOTIDE SEQUENCE</scope>
    <source>
        <strain evidence="1">ZJHYS-2018</strain>
    </source>
</reference>
<evidence type="ECO:0000313" key="2">
    <source>
        <dbReference type="Proteomes" id="UP000805704"/>
    </source>
</evidence>
<dbReference type="EMBL" id="CM024790">
    <property type="protein sequence ID" value="KAG8007914.1"/>
    <property type="molecule type" value="Genomic_DNA"/>
</dbReference>
<dbReference type="Proteomes" id="UP000805704">
    <property type="component" value="Chromosome 2"/>
</dbReference>
<proteinExistence type="predicted"/>
<keyword evidence="2" id="KW-1185">Reference proteome</keyword>
<protein>
    <submittedName>
        <fullName evidence="1">Advillin</fullName>
    </submittedName>
</protein>
<gene>
    <name evidence="1" type="primary">AVIL</name>
    <name evidence="1" type="ORF">GBF38_013646</name>
</gene>
<organism evidence="1 2">
    <name type="scientific">Nibea albiflora</name>
    <name type="common">Yellow drum</name>
    <name type="synonym">Corvina albiflora</name>
    <dbReference type="NCBI Taxonomy" id="240163"/>
    <lineage>
        <taxon>Eukaryota</taxon>
        <taxon>Metazoa</taxon>
        <taxon>Chordata</taxon>
        <taxon>Craniata</taxon>
        <taxon>Vertebrata</taxon>
        <taxon>Euteleostomi</taxon>
        <taxon>Actinopterygii</taxon>
        <taxon>Neopterygii</taxon>
        <taxon>Teleostei</taxon>
        <taxon>Neoteleostei</taxon>
        <taxon>Acanthomorphata</taxon>
        <taxon>Eupercaria</taxon>
        <taxon>Sciaenidae</taxon>
        <taxon>Nibea</taxon>
    </lineage>
</organism>
<sequence length="255" mass="28663">MSKTAYLKCISGGHLLLLSVQQKMELVQVPEKTHGNFYEGDCYVLLSTQKVSSSLCYDIHYWIGSQSTQDEQGAAAVYTIQLDEFLGSTPVQHREVQDHESDAFRGYFRNGIIIKKGGVASGMRHTETNTYDVKRLLHVKGKKRVIAKEVEMSWESFNLGDVFLLDIGKAIVQWNGPKCNKQEKLKGMLLAKDIRDRERGGRADIRVVEGDAEGDSPHNMETLNVVLGERTSQLKDGPPDETADQEQKSKLTLYQ</sequence>
<name>A0ACB7F143_NIBAL</name>
<evidence type="ECO:0000313" key="1">
    <source>
        <dbReference type="EMBL" id="KAG8007914.1"/>
    </source>
</evidence>
<comment type="caution">
    <text evidence="1">The sequence shown here is derived from an EMBL/GenBank/DDBJ whole genome shotgun (WGS) entry which is preliminary data.</text>
</comment>
<accession>A0ACB7F143</accession>